<evidence type="ECO:0008006" key="2">
    <source>
        <dbReference type="Google" id="ProtNLM"/>
    </source>
</evidence>
<organism evidence="1">
    <name type="scientific">marine metagenome</name>
    <dbReference type="NCBI Taxonomy" id="408172"/>
    <lineage>
        <taxon>unclassified sequences</taxon>
        <taxon>metagenomes</taxon>
        <taxon>ecological metagenomes</taxon>
    </lineage>
</organism>
<dbReference type="EMBL" id="UINC01097763">
    <property type="protein sequence ID" value="SVC55748.1"/>
    <property type="molecule type" value="Genomic_DNA"/>
</dbReference>
<evidence type="ECO:0000313" key="1">
    <source>
        <dbReference type="EMBL" id="SVC55748.1"/>
    </source>
</evidence>
<dbReference type="SUPFAM" id="SSF63446">
    <property type="entry name" value="Type I dockerin domain"/>
    <property type="match status" value="1"/>
</dbReference>
<reference evidence="1" key="1">
    <citation type="submission" date="2018-05" db="EMBL/GenBank/DDBJ databases">
        <authorList>
            <person name="Lanie J.A."/>
            <person name="Ng W.-L."/>
            <person name="Kazmierczak K.M."/>
            <person name="Andrzejewski T.M."/>
            <person name="Davidsen T.M."/>
            <person name="Wayne K.J."/>
            <person name="Tettelin H."/>
            <person name="Glass J.I."/>
            <person name="Rusch D."/>
            <person name="Podicherti R."/>
            <person name="Tsui H.-C.T."/>
            <person name="Winkler M.E."/>
        </authorList>
    </citation>
    <scope>NUCLEOTIDE SEQUENCE</scope>
</reference>
<accession>A0A382N596</accession>
<feature type="non-terminal residue" evidence="1">
    <location>
        <position position="1"/>
    </location>
</feature>
<dbReference type="InterPro" id="IPR036439">
    <property type="entry name" value="Dockerin_dom_sf"/>
</dbReference>
<gene>
    <name evidence="1" type="ORF">METZ01_LOCUS308602</name>
</gene>
<dbReference type="AlphaFoldDB" id="A0A382N596"/>
<name>A0A382N596_9ZZZZ</name>
<sequence>IDYNTLIQPIFNASPFECAADFTGDGNVKILDLVQIVNYILDN</sequence>
<proteinExistence type="predicted"/>
<dbReference type="GO" id="GO:0000272">
    <property type="term" value="P:polysaccharide catabolic process"/>
    <property type="evidence" value="ECO:0007669"/>
    <property type="project" value="InterPro"/>
</dbReference>
<dbReference type="Gene3D" id="1.10.1330.10">
    <property type="entry name" value="Dockerin domain"/>
    <property type="match status" value="1"/>
</dbReference>
<protein>
    <recommendedName>
        <fullName evidence="2">Dockerin domain-containing protein</fullName>
    </recommendedName>
</protein>